<keyword evidence="4 7" id="KW-0812">Transmembrane</keyword>
<dbReference type="RefSeq" id="WP_188318877.1">
    <property type="nucleotide sequence ID" value="NZ_JBHUFA010000004.1"/>
</dbReference>
<dbReference type="InterPro" id="IPR051907">
    <property type="entry name" value="DoxX-like_oxidoreductase"/>
</dbReference>
<accession>A0ABW4JY50</accession>
<evidence type="ECO:0000256" key="1">
    <source>
        <dbReference type="ARBA" id="ARBA00004651"/>
    </source>
</evidence>
<evidence type="ECO:0000313" key="8">
    <source>
        <dbReference type="EMBL" id="MFD1696412.1"/>
    </source>
</evidence>
<gene>
    <name evidence="8" type="ORF">ACFSC7_12855</name>
</gene>
<evidence type="ECO:0000256" key="3">
    <source>
        <dbReference type="ARBA" id="ARBA00022475"/>
    </source>
</evidence>
<proteinExistence type="inferred from homology"/>
<comment type="caution">
    <text evidence="8">The sequence shown here is derived from an EMBL/GenBank/DDBJ whole genome shotgun (WGS) entry which is preliminary data.</text>
</comment>
<dbReference type="PANTHER" id="PTHR33452">
    <property type="entry name" value="OXIDOREDUCTASE CATD-RELATED"/>
    <property type="match status" value="1"/>
</dbReference>
<evidence type="ECO:0000256" key="5">
    <source>
        <dbReference type="ARBA" id="ARBA00022989"/>
    </source>
</evidence>
<comment type="subcellular location">
    <subcellularLocation>
        <location evidence="1">Cell membrane</location>
        <topology evidence="1">Multi-pass membrane protein</topology>
    </subcellularLocation>
</comment>
<dbReference type="Pfam" id="PF07681">
    <property type="entry name" value="DoxX"/>
    <property type="match status" value="1"/>
</dbReference>
<evidence type="ECO:0000256" key="2">
    <source>
        <dbReference type="ARBA" id="ARBA00006679"/>
    </source>
</evidence>
<keyword evidence="5 7" id="KW-1133">Transmembrane helix</keyword>
<keyword evidence="6 7" id="KW-0472">Membrane</keyword>
<evidence type="ECO:0000313" key="9">
    <source>
        <dbReference type="Proteomes" id="UP001597327"/>
    </source>
</evidence>
<protein>
    <submittedName>
        <fullName evidence="8">DoxX family protein</fullName>
    </submittedName>
</protein>
<feature type="transmembrane region" description="Helical" evidence="7">
    <location>
        <begin position="71"/>
        <end position="89"/>
    </location>
</feature>
<sequence length="129" mass="13470">MTFLKPYTPLLLSLMRVICGLAFLQYGMSKFFGFPQSGLAGVELDSFEGWSGLVELVCGGLLVAGLYTRTAALGAFGFIALGYLLVHAPHGGVPSLKGDELAIVSGMCFLYLAAAGGGPVSIDRLFGES</sequence>
<feature type="transmembrane region" description="Helical" evidence="7">
    <location>
        <begin position="7"/>
        <end position="27"/>
    </location>
</feature>
<reference evidence="9" key="1">
    <citation type="journal article" date="2019" name="Int. J. Syst. Evol. Microbiol.">
        <title>The Global Catalogue of Microorganisms (GCM) 10K type strain sequencing project: providing services to taxonomists for standard genome sequencing and annotation.</title>
        <authorList>
            <consortium name="The Broad Institute Genomics Platform"/>
            <consortium name="The Broad Institute Genome Sequencing Center for Infectious Disease"/>
            <person name="Wu L."/>
            <person name="Ma J."/>
        </authorList>
    </citation>
    <scope>NUCLEOTIDE SEQUENCE [LARGE SCALE GENOMIC DNA]</scope>
    <source>
        <strain evidence="9">JCM 3369</strain>
    </source>
</reference>
<evidence type="ECO:0000256" key="4">
    <source>
        <dbReference type="ARBA" id="ARBA00022692"/>
    </source>
</evidence>
<dbReference type="PANTHER" id="PTHR33452:SF4">
    <property type="entry name" value="BLL4328 PROTEIN"/>
    <property type="match status" value="1"/>
</dbReference>
<name>A0ABW4JY50_9HYPH</name>
<dbReference type="Proteomes" id="UP001597327">
    <property type="component" value="Unassembled WGS sequence"/>
</dbReference>
<feature type="transmembrane region" description="Helical" evidence="7">
    <location>
        <begin position="101"/>
        <end position="122"/>
    </location>
</feature>
<keyword evidence="9" id="KW-1185">Reference proteome</keyword>
<dbReference type="InterPro" id="IPR032808">
    <property type="entry name" value="DoxX"/>
</dbReference>
<evidence type="ECO:0000256" key="6">
    <source>
        <dbReference type="ARBA" id="ARBA00023136"/>
    </source>
</evidence>
<dbReference type="EMBL" id="JBHUFA010000004">
    <property type="protein sequence ID" value="MFD1696412.1"/>
    <property type="molecule type" value="Genomic_DNA"/>
</dbReference>
<comment type="similarity">
    <text evidence="2">Belongs to the DoxX family.</text>
</comment>
<evidence type="ECO:0000256" key="7">
    <source>
        <dbReference type="SAM" id="Phobius"/>
    </source>
</evidence>
<feature type="transmembrane region" description="Helical" evidence="7">
    <location>
        <begin position="47"/>
        <end position="64"/>
    </location>
</feature>
<keyword evidence="3" id="KW-1003">Cell membrane</keyword>
<organism evidence="8 9">
    <name type="scientific">Roseibium aestuarii</name>
    <dbReference type="NCBI Taxonomy" id="2600299"/>
    <lineage>
        <taxon>Bacteria</taxon>
        <taxon>Pseudomonadati</taxon>
        <taxon>Pseudomonadota</taxon>
        <taxon>Alphaproteobacteria</taxon>
        <taxon>Hyphomicrobiales</taxon>
        <taxon>Stappiaceae</taxon>
        <taxon>Roseibium</taxon>
    </lineage>
</organism>